<feature type="binding site" evidence="8">
    <location>
        <begin position="201"/>
        <end position="202"/>
    </location>
    <ligand>
        <name>1-deoxy-D-xylulose 5-phosphate</name>
        <dbReference type="ChEBI" id="CHEBI:57792"/>
    </ligand>
</feature>
<feature type="active site" description="Schiff-base intermediate with DXP" evidence="8">
    <location>
        <position position="113"/>
    </location>
</feature>
<name>A0A0C4XYV7_9BURK</name>
<evidence type="ECO:0000313" key="13">
    <source>
        <dbReference type="Proteomes" id="UP000397656"/>
    </source>
</evidence>
<dbReference type="UniPathway" id="UPA00060"/>
<dbReference type="PANTHER" id="PTHR34266">
    <property type="entry name" value="THIAZOLE SYNTHASE"/>
    <property type="match status" value="1"/>
</dbReference>
<comment type="subunit">
    <text evidence="8">Homotetramer. Forms heterodimers with either ThiH or ThiS.</text>
</comment>
<dbReference type="InterPro" id="IPR013785">
    <property type="entry name" value="Aldolase_TIM"/>
</dbReference>
<dbReference type="GO" id="GO:0005737">
    <property type="term" value="C:cytoplasm"/>
    <property type="evidence" value="ECO:0007669"/>
    <property type="project" value="UniProtKB-SubCell"/>
</dbReference>
<dbReference type="GeneID" id="98399553"/>
<dbReference type="GO" id="GO:1990107">
    <property type="term" value="F:thiazole synthase activity"/>
    <property type="evidence" value="ECO:0007669"/>
    <property type="project" value="UniProtKB-EC"/>
</dbReference>
<keyword evidence="5 8" id="KW-0784">Thiamine biosynthesis</keyword>
<comment type="pathway">
    <text evidence="2 8">Cofactor biosynthesis; thiamine diphosphate biosynthesis.</text>
</comment>
<dbReference type="EMBL" id="CP010536">
    <property type="protein sequence ID" value="AJG17677.1"/>
    <property type="molecule type" value="Genomic_DNA"/>
</dbReference>
<accession>A0A0C4XYV7</accession>
<dbReference type="EMBL" id="CP062803">
    <property type="protein sequence ID" value="QOT76808.1"/>
    <property type="molecule type" value="Genomic_DNA"/>
</dbReference>
<dbReference type="AlphaFoldDB" id="A0A0C4XYV7"/>
<feature type="binding site" evidence="8">
    <location>
        <position position="174"/>
    </location>
    <ligand>
        <name>1-deoxy-D-xylulose 5-phosphate</name>
        <dbReference type="ChEBI" id="CHEBI:57792"/>
    </ligand>
</feature>
<keyword evidence="12" id="KW-1185">Reference proteome</keyword>
<evidence type="ECO:0000256" key="6">
    <source>
        <dbReference type="ARBA" id="ARBA00023270"/>
    </source>
</evidence>
<dbReference type="KEGG" id="cbw:RR42_m0262"/>
<evidence type="ECO:0000313" key="11">
    <source>
        <dbReference type="EMBL" id="QOT76808.1"/>
    </source>
</evidence>
<dbReference type="InterPro" id="IPR008867">
    <property type="entry name" value="ThiG"/>
</dbReference>
<evidence type="ECO:0000313" key="10">
    <source>
        <dbReference type="EMBL" id="AJG17677.1"/>
    </source>
</evidence>
<evidence type="ECO:0000313" key="12">
    <source>
        <dbReference type="Proteomes" id="UP000031843"/>
    </source>
</evidence>
<dbReference type="InterPro" id="IPR033983">
    <property type="entry name" value="Thiazole_synthase_ThiG"/>
</dbReference>
<dbReference type="Gene3D" id="3.20.20.70">
    <property type="entry name" value="Aldolase class I"/>
    <property type="match status" value="1"/>
</dbReference>
<organism evidence="10 12">
    <name type="scientific">Cupriavidus basilensis</name>
    <dbReference type="NCBI Taxonomy" id="68895"/>
    <lineage>
        <taxon>Bacteria</taxon>
        <taxon>Pseudomonadati</taxon>
        <taxon>Pseudomonadota</taxon>
        <taxon>Betaproteobacteria</taxon>
        <taxon>Burkholderiales</taxon>
        <taxon>Burkholderiaceae</taxon>
        <taxon>Cupriavidus</taxon>
    </lineage>
</organism>
<dbReference type="OrthoDB" id="9805935at2"/>
<evidence type="ECO:0000259" key="9">
    <source>
        <dbReference type="Pfam" id="PF05690"/>
    </source>
</evidence>
<dbReference type="EC" id="2.8.1.10" evidence="3 8"/>
<dbReference type="Pfam" id="PF05690">
    <property type="entry name" value="ThiG"/>
    <property type="match status" value="1"/>
</dbReference>
<evidence type="ECO:0000256" key="3">
    <source>
        <dbReference type="ARBA" id="ARBA00011960"/>
    </source>
</evidence>
<evidence type="ECO:0000256" key="7">
    <source>
        <dbReference type="ARBA" id="ARBA00049897"/>
    </source>
</evidence>
<keyword evidence="4 8" id="KW-0808">Transferase</keyword>
<dbReference type="PANTHER" id="PTHR34266:SF2">
    <property type="entry name" value="THIAZOLE SYNTHASE"/>
    <property type="match status" value="1"/>
</dbReference>
<comment type="similarity">
    <text evidence="8">Belongs to the ThiG family.</text>
</comment>
<dbReference type="STRING" id="68895.RR42_m0262"/>
<feature type="domain" description="Thiazole synthase ThiG" evidence="9">
    <location>
        <begin position="19"/>
        <end position="266"/>
    </location>
</feature>
<feature type="binding site" evidence="8">
    <location>
        <begin position="223"/>
        <end position="224"/>
    </location>
    <ligand>
        <name>1-deoxy-D-xylulose 5-phosphate</name>
        <dbReference type="ChEBI" id="CHEBI:57792"/>
    </ligand>
</feature>
<keyword evidence="8" id="KW-0963">Cytoplasm</keyword>
<reference evidence="10 12" key="1">
    <citation type="journal article" date="2015" name="Genome Announc.">
        <title>Complete Genome Sequence of Cupriavidus basilensis 4G11, Isolated from the Oak Ridge Field Research Center Site.</title>
        <authorList>
            <person name="Ray J."/>
            <person name="Waters R.J."/>
            <person name="Skerker J.M."/>
            <person name="Kuehl J.V."/>
            <person name="Price M.N."/>
            <person name="Huang J."/>
            <person name="Chakraborty R."/>
            <person name="Arkin A.P."/>
            <person name="Deutschbauer A."/>
        </authorList>
    </citation>
    <scope>NUCLEOTIDE SEQUENCE [LARGE SCALE GENOMIC DNA]</scope>
    <source>
        <strain evidence="10">4G11</strain>
    </source>
</reference>
<dbReference type="Proteomes" id="UP000397656">
    <property type="component" value="Chromosome 1"/>
</dbReference>
<proteinExistence type="inferred from homology"/>
<comment type="catalytic activity">
    <reaction evidence="7 8">
        <text>[ThiS sulfur-carrier protein]-C-terminal-Gly-aminoethanethioate + 2-iminoacetate + 1-deoxy-D-xylulose 5-phosphate = [ThiS sulfur-carrier protein]-C-terminal Gly-Gly + 2-[(2R,5Z)-2-carboxy-4-methylthiazol-5(2H)-ylidene]ethyl phosphate + 2 H2O + H(+)</text>
        <dbReference type="Rhea" id="RHEA:26297"/>
        <dbReference type="Rhea" id="RHEA-COMP:12909"/>
        <dbReference type="Rhea" id="RHEA-COMP:19908"/>
        <dbReference type="ChEBI" id="CHEBI:15377"/>
        <dbReference type="ChEBI" id="CHEBI:15378"/>
        <dbReference type="ChEBI" id="CHEBI:57792"/>
        <dbReference type="ChEBI" id="CHEBI:62899"/>
        <dbReference type="ChEBI" id="CHEBI:77846"/>
        <dbReference type="ChEBI" id="CHEBI:90778"/>
        <dbReference type="ChEBI" id="CHEBI:232372"/>
        <dbReference type="EC" id="2.8.1.10"/>
    </reaction>
</comment>
<dbReference type="Proteomes" id="UP000031843">
    <property type="component" value="Chromosome main"/>
</dbReference>
<evidence type="ECO:0000256" key="4">
    <source>
        <dbReference type="ARBA" id="ARBA00022679"/>
    </source>
</evidence>
<keyword evidence="6 8" id="KW-0704">Schiff base</keyword>
<evidence type="ECO:0000256" key="8">
    <source>
        <dbReference type="HAMAP-Rule" id="MF_00443"/>
    </source>
</evidence>
<evidence type="ECO:0000256" key="2">
    <source>
        <dbReference type="ARBA" id="ARBA00004948"/>
    </source>
</evidence>
<sequence>MTFNSAEPRRDLFADPFVLYGESFASRLLLGTARYPSPATLQAAVEVARPAMLTVALRRQGSVGDGEGGQAFWQMLRSLNVPVLPNTAGCMAPQEAITTAMMAREVFETDWIKLELVGDDYTLQPDTLNLPAVAETLIKEGFKVLPYCTEDLVLCRRLLDVGCQALMPWAAPIGTGKGAVNPHAMRLLRERLPDTPLIVDAGLGLPSHAAQVLEWGYDGVLLNTAVAQAAYPVNMARAFALAVDAGRTAYLAGPMPERDIAQASTPVVGMPFWHAEGAEDRA</sequence>
<reference evidence="11 13" key="2">
    <citation type="submission" date="2020-10" db="EMBL/GenBank/DDBJ databases">
        <title>Complete genome sequence of Cupriavidus basilensis CCUG 49340T.</title>
        <authorList>
            <person name="Salva-Serra F."/>
            <person name="Donoso R.A."/>
            <person name="Cho K.H."/>
            <person name="Yoo J.A."/>
            <person name="Lee K."/>
            <person name="Yoon S.-H."/>
            <person name="Perez-Pantoja D."/>
            <person name="Moore E.R.B."/>
        </authorList>
    </citation>
    <scope>NUCLEOTIDE SEQUENCE [LARGE SCALE GENOMIC DNA]</scope>
    <source>
        <strain evidence="13">CCUG 49340</strain>
        <strain evidence="11">DSM 11853</strain>
    </source>
</reference>
<comment type="function">
    <text evidence="1 8">Catalyzes the rearrangement of 1-deoxy-D-xylulose 5-phosphate (DXP) to produce the thiazole phosphate moiety of thiamine. Sulfur is provided by the thiocarboxylate moiety of the carrier protein ThiS. In vitro, sulfur can be provided by H(2)S.</text>
</comment>
<evidence type="ECO:0000256" key="1">
    <source>
        <dbReference type="ARBA" id="ARBA00002834"/>
    </source>
</evidence>
<comment type="subcellular location">
    <subcellularLocation>
        <location evidence="8">Cytoplasm</location>
    </subcellularLocation>
</comment>
<dbReference type="GO" id="GO:0009229">
    <property type="term" value="P:thiamine diphosphate biosynthetic process"/>
    <property type="evidence" value="ECO:0007669"/>
    <property type="project" value="UniProtKB-UniRule"/>
</dbReference>
<dbReference type="RefSeq" id="WP_043343126.1">
    <property type="nucleotide sequence ID" value="NZ_CP010536.1"/>
</dbReference>
<evidence type="ECO:0000256" key="5">
    <source>
        <dbReference type="ARBA" id="ARBA00022977"/>
    </source>
</evidence>
<gene>
    <name evidence="8" type="primary">thiG</name>
    <name evidence="11" type="ORF">F7R26_001495</name>
    <name evidence="10" type="ORF">RR42_m0262</name>
</gene>
<dbReference type="CDD" id="cd04728">
    <property type="entry name" value="ThiG"/>
    <property type="match status" value="1"/>
</dbReference>
<dbReference type="SUPFAM" id="SSF110399">
    <property type="entry name" value="ThiG-like"/>
    <property type="match status" value="1"/>
</dbReference>
<protein>
    <recommendedName>
        <fullName evidence="3 8">Thiazole synthase</fullName>
        <ecNumber evidence="3 8">2.8.1.10</ecNumber>
    </recommendedName>
</protein>
<dbReference type="HAMAP" id="MF_00443">
    <property type="entry name" value="ThiG"/>
    <property type="match status" value="1"/>
</dbReference>